<evidence type="ECO:0000313" key="3">
    <source>
        <dbReference type="Proteomes" id="UP001607302"/>
    </source>
</evidence>
<dbReference type="AlphaFoldDB" id="A0ABD2AHC2"/>
<name>A0ABD2AHC2_VESSQ</name>
<protein>
    <submittedName>
        <fullName evidence="2">Uncharacterized protein</fullName>
    </submittedName>
</protein>
<accession>A0ABD2AHC2</accession>
<dbReference type="Proteomes" id="UP001607302">
    <property type="component" value="Unassembled WGS sequence"/>
</dbReference>
<sequence>MLGYSAVVVAIAVLVIAVVLLLLLLVVVVYREGCRKGREGNLRLEHEASCRGGFEEIAKPL</sequence>
<reference evidence="2 3" key="1">
    <citation type="journal article" date="2024" name="Ann. Entomol. Soc. Am.">
        <title>Genomic analyses of the southern and eastern yellowjacket wasps (Hymenoptera: Vespidae) reveal evolutionary signatures of social life.</title>
        <authorList>
            <person name="Catto M.A."/>
            <person name="Caine P.B."/>
            <person name="Orr S.E."/>
            <person name="Hunt B.G."/>
            <person name="Goodisman M.A.D."/>
        </authorList>
    </citation>
    <scope>NUCLEOTIDE SEQUENCE [LARGE SCALE GENOMIC DNA]</scope>
    <source>
        <strain evidence="2">233</strain>
        <tissue evidence="2">Head and thorax</tissue>
    </source>
</reference>
<keyword evidence="3" id="KW-1185">Reference proteome</keyword>
<organism evidence="2 3">
    <name type="scientific">Vespula squamosa</name>
    <name type="common">Southern yellow jacket</name>
    <name type="synonym">Wasp</name>
    <dbReference type="NCBI Taxonomy" id="30214"/>
    <lineage>
        <taxon>Eukaryota</taxon>
        <taxon>Metazoa</taxon>
        <taxon>Ecdysozoa</taxon>
        <taxon>Arthropoda</taxon>
        <taxon>Hexapoda</taxon>
        <taxon>Insecta</taxon>
        <taxon>Pterygota</taxon>
        <taxon>Neoptera</taxon>
        <taxon>Endopterygota</taxon>
        <taxon>Hymenoptera</taxon>
        <taxon>Apocrita</taxon>
        <taxon>Aculeata</taxon>
        <taxon>Vespoidea</taxon>
        <taxon>Vespidae</taxon>
        <taxon>Vespinae</taxon>
        <taxon>Vespula</taxon>
    </lineage>
</organism>
<gene>
    <name evidence="2" type="ORF">V1478_011509</name>
</gene>
<feature type="transmembrane region" description="Helical" evidence="1">
    <location>
        <begin position="6"/>
        <end position="30"/>
    </location>
</feature>
<keyword evidence="1" id="KW-0812">Transmembrane</keyword>
<evidence type="ECO:0000313" key="2">
    <source>
        <dbReference type="EMBL" id="KAL2719090.1"/>
    </source>
</evidence>
<keyword evidence="1" id="KW-1133">Transmembrane helix</keyword>
<dbReference type="EMBL" id="JAUDFV010000151">
    <property type="protein sequence ID" value="KAL2719090.1"/>
    <property type="molecule type" value="Genomic_DNA"/>
</dbReference>
<comment type="caution">
    <text evidence="2">The sequence shown here is derived from an EMBL/GenBank/DDBJ whole genome shotgun (WGS) entry which is preliminary data.</text>
</comment>
<keyword evidence="1" id="KW-0472">Membrane</keyword>
<evidence type="ECO:0000256" key="1">
    <source>
        <dbReference type="SAM" id="Phobius"/>
    </source>
</evidence>
<proteinExistence type="predicted"/>